<protein>
    <recommendedName>
        <fullName evidence="3">6-phosphogluconate dehydrogenase NADP-binding domain-containing protein</fullName>
    </recommendedName>
</protein>
<dbReference type="AlphaFoldDB" id="A0A0C9TKU3"/>
<organism evidence="1 2">
    <name type="scientific">Paxillus involutus ATCC 200175</name>
    <dbReference type="NCBI Taxonomy" id="664439"/>
    <lineage>
        <taxon>Eukaryota</taxon>
        <taxon>Fungi</taxon>
        <taxon>Dikarya</taxon>
        <taxon>Basidiomycota</taxon>
        <taxon>Agaricomycotina</taxon>
        <taxon>Agaricomycetes</taxon>
        <taxon>Agaricomycetidae</taxon>
        <taxon>Boletales</taxon>
        <taxon>Paxilineae</taxon>
        <taxon>Paxillaceae</taxon>
        <taxon>Paxillus</taxon>
    </lineage>
</organism>
<dbReference type="EMBL" id="KN819623">
    <property type="protein sequence ID" value="KIJ08432.1"/>
    <property type="molecule type" value="Genomic_DNA"/>
</dbReference>
<dbReference type="HOGENOM" id="CLU_1166167_0_0_1"/>
<reference evidence="2" key="2">
    <citation type="submission" date="2015-01" db="EMBL/GenBank/DDBJ databases">
        <title>Evolutionary Origins and Diversification of the Mycorrhizal Mutualists.</title>
        <authorList>
            <consortium name="DOE Joint Genome Institute"/>
            <consortium name="Mycorrhizal Genomics Consortium"/>
            <person name="Kohler A."/>
            <person name="Kuo A."/>
            <person name="Nagy L.G."/>
            <person name="Floudas D."/>
            <person name="Copeland A."/>
            <person name="Barry K.W."/>
            <person name="Cichocki N."/>
            <person name="Veneault-Fourrey C."/>
            <person name="LaButti K."/>
            <person name="Lindquist E.A."/>
            <person name="Lipzen A."/>
            <person name="Lundell T."/>
            <person name="Morin E."/>
            <person name="Murat C."/>
            <person name="Riley R."/>
            <person name="Ohm R."/>
            <person name="Sun H."/>
            <person name="Tunlid A."/>
            <person name="Henrissat B."/>
            <person name="Grigoriev I.V."/>
            <person name="Hibbett D.S."/>
            <person name="Martin F."/>
        </authorList>
    </citation>
    <scope>NUCLEOTIDE SEQUENCE [LARGE SCALE GENOMIC DNA]</scope>
    <source>
        <strain evidence="2">ATCC 200175</strain>
    </source>
</reference>
<dbReference type="InterPro" id="IPR051265">
    <property type="entry name" value="HIBADH-related_NP60_sf"/>
</dbReference>
<dbReference type="Gene3D" id="1.10.1040.10">
    <property type="entry name" value="N-(1-d-carboxylethyl)-l-norvaline Dehydrogenase, domain 2"/>
    <property type="match status" value="1"/>
</dbReference>
<sequence length="238" mass="25773">MAKNKDLVRVSGQDTPTKKRQWSAYIKCNKEEDVAVYNKFEKALKQDLPTKRKIFVDFSTIYPGLASDIDKLLSDIPHCHFIASPVVVPPAAAMDGKLIVLMSGDYTAKKEVAYLLVPAISQKVIDVGGNAEKAHTLKLIGNMMITGANELLTEVQTLGQKSGVGARVVQDLIKDIMPALRYGTRILTSPYLHGNMRNVHASLGGSKVWPAVGPCPESTVVKRVPPSSSVMVTETGGT</sequence>
<reference evidence="1 2" key="1">
    <citation type="submission" date="2014-06" db="EMBL/GenBank/DDBJ databases">
        <authorList>
            <consortium name="DOE Joint Genome Institute"/>
            <person name="Kuo A."/>
            <person name="Kohler A."/>
            <person name="Nagy L.G."/>
            <person name="Floudas D."/>
            <person name="Copeland A."/>
            <person name="Barry K.W."/>
            <person name="Cichocki N."/>
            <person name="Veneault-Fourrey C."/>
            <person name="LaButti K."/>
            <person name="Lindquist E.A."/>
            <person name="Lipzen A."/>
            <person name="Lundell T."/>
            <person name="Morin E."/>
            <person name="Murat C."/>
            <person name="Sun H."/>
            <person name="Tunlid A."/>
            <person name="Henrissat B."/>
            <person name="Grigoriev I.V."/>
            <person name="Hibbett D.S."/>
            <person name="Martin F."/>
            <person name="Nordberg H.P."/>
            <person name="Cantor M.N."/>
            <person name="Hua S.X."/>
        </authorList>
    </citation>
    <scope>NUCLEOTIDE SEQUENCE [LARGE SCALE GENOMIC DNA]</scope>
    <source>
        <strain evidence="1 2">ATCC 200175</strain>
    </source>
</reference>
<dbReference type="InterPro" id="IPR013328">
    <property type="entry name" value="6PGD_dom2"/>
</dbReference>
<dbReference type="PANTHER" id="PTHR43580">
    <property type="entry name" value="OXIDOREDUCTASE GLYR1-RELATED"/>
    <property type="match status" value="1"/>
</dbReference>
<name>A0A0C9TKU3_PAXIN</name>
<dbReference type="Proteomes" id="UP000053647">
    <property type="component" value="Unassembled WGS sequence"/>
</dbReference>
<evidence type="ECO:0000313" key="1">
    <source>
        <dbReference type="EMBL" id="KIJ08432.1"/>
    </source>
</evidence>
<proteinExistence type="predicted"/>
<evidence type="ECO:0000313" key="2">
    <source>
        <dbReference type="Proteomes" id="UP000053647"/>
    </source>
</evidence>
<evidence type="ECO:0008006" key="3">
    <source>
        <dbReference type="Google" id="ProtNLM"/>
    </source>
</evidence>
<dbReference type="GO" id="GO:0050661">
    <property type="term" value="F:NADP binding"/>
    <property type="evidence" value="ECO:0007669"/>
    <property type="project" value="InterPro"/>
</dbReference>
<accession>A0A0C9TKU3</accession>
<dbReference type="Gene3D" id="3.40.50.720">
    <property type="entry name" value="NAD(P)-binding Rossmann-like Domain"/>
    <property type="match status" value="1"/>
</dbReference>
<dbReference type="OrthoDB" id="435038at2759"/>
<gene>
    <name evidence="1" type="ORF">PAXINDRAFT_18434</name>
</gene>
<dbReference type="PANTHER" id="PTHR43580:SF8">
    <property type="entry name" value="6-PHOSPHOGLUCONATE DEHYDROGENASE NADP-BINDING DOMAIN-CONTAINING PROTEIN-RELATED"/>
    <property type="match status" value="1"/>
</dbReference>
<keyword evidence="2" id="KW-1185">Reference proteome</keyword>